<dbReference type="Pfam" id="PF17683">
    <property type="entry name" value="TFIIF_beta_N"/>
    <property type="match status" value="1"/>
</dbReference>
<keyword evidence="5" id="KW-0238">DNA-binding</keyword>
<dbReference type="InterPro" id="IPR036390">
    <property type="entry name" value="WH_DNA-bd_sf"/>
</dbReference>
<dbReference type="CDD" id="cd07980">
    <property type="entry name" value="TFIIF_beta"/>
    <property type="match status" value="1"/>
</dbReference>
<evidence type="ECO:0000259" key="12">
    <source>
        <dbReference type="Pfam" id="PF17683"/>
    </source>
</evidence>
<evidence type="ECO:0000256" key="10">
    <source>
        <dbReference type="SAM" id="MobiDB-lite"/>
    </source>
</evidence>
<dbReference type="SUPFAM" id="SSF50916">
    <property type="entry name" value="Rap30/74 interaction domains"/>
    <property type="match status" value="1"/>
</dbReference>
<dbReference type="SUPFAM" id="SSF46785">
    <property type="entry name" value="Winged helix' DNA-binding domain"/>
    <property type="match status" value="1"/>
</dbReference>
<evidence type="ECO:0000256" key="4">
    <source>
        <dbReference type="ARBA" id="ARBA00023015"/>
    </source>
</evidence>
<gene>
    <name evidence="13" type="ORF">RDB_LOCUS18570</name>
</gene>
<comment type="caution">
    <text evidence="13">The sequence shown here is derived from an EMBL/GenBank/DDBJ whole genome shotgun (WGS) entry which is preliminary data.</text>
</comment>
<dbReference type="AlphaFoldDB" id="A0A8H2XFQ3"/>
<dbReference type="InterPro" id="IPR036388">
    <property type="entry name" value="WH-like_DNA-bd_sf"/>
</dbReference>
<feature type="compositionally biased region" description="Acidic residues" evidence="10">
    <location>
        <begin position="15"/>
        <end position="27"/>
    </location>
</feature>
<evidence type="ECO:0000313" key="13">
    <source>
        <dbReference type="EMBL" id="CAE6425166.1"/>
    </source>
</evidence>
<dbReference type="PANTHER" id="PTHR10445">
    <property type="entry name" value="GENERAL TRANSCRIPTION FACTOR IIF SUBUNIT 2"/>
    <property type="match status" value="1"/>
</dbReference>
<evidence type="ECO:0000256" key="5">
    <source>
        <dbReference type="ARBA" id="ARBA00023125"/>
    </source>
</evidence>
<sequence length="304" mass="34219">MDYDEAPTRARDSDLDSNSDSDEEGPNEDLVIRGGSGTVWLVKVPRAVMEAWMRIDKEGEHLATLRVYQETEPPVIQLLLANDPSLKESLRGAVFTLAPTAVRPKNMFVVSETSPTQADMQLEASIDQQWHIQPALTQKWTRNIHERNREANVPKRQLIQIDDGSAQIKKIASGAGHLGNFSNMVKQKPKPATGQFERAARIPKNELLDMLFKLFLVQSHWSMKVLRERTKQPLDYLKETLEEIAILHKSGPHTNTWSLQASYAQQFGAPPPEANIATTSASNNMMESDEDEDEDEDMDEVTAM</sequence>
<dbReference type="GO" id="GO:0003677">
    <property type="term" value="F:DNA binding"/>
    <property type="evidence" value="ECO:0007669"/>
    <property type="project" value="UniProtKB-KW"/>
</dbReference>
<evidence type="ECO:0000256" key="1">
    <source>
        <dbReference type="ARBA" id="ARBA00004123"/>
    </source>
</evidence>
<evidence type="ECO:0000256" key="2">
    <source>
        <dbReference type="ARBA" id="ARBA00009543"/>
    </source>
</evidence>
<name>A0A8H2XFQ3_9AGAM</name>
<dbReference type="PANTHER" id="PTHR10445:SF0">
    <property type="entry name" value="GENERAL TRANSCRIPTION FACTOR IIF SUBUNIT 2"/>
    <property type="match status" value="1"/>
</dbReference>
<feature type="domain" description="TFIIF beta subunit HTH" evidence="11">
    <location>
        <begin position="200"/>
        <end position="263"/>
    </location>
</feature>
<dbReference type="Pfam" id="PF02270">
    <property type="entry name" value="TFIIF_beta"/>
    <property type="match status" value="1"/>
</dbReference>
<accession>A0A8H2XFQ3</accession>
<dbReference type="InterPro" id="IPR011039">
    <property type="entry name" value="TFIIF_interaction"/>
</dbReference>
<feature type="region of interest" description="Disordered" evidence="10">
    <location>
        <begin position="270"/>
        <end position="304"/>
    </location>
</feature>
<evidence type="ECO:0000256" key="3">
    <source>
        <dbReference type="ARBA" id="ARBA00021453"/>
    </source>
</evidence>
<comment type="subcellular location">
    <subcellularLocation>
        <location evidence="1">Nucleus</location>
    </subcellularLocation>
</comment>
<dbReference type="InterPro" id="IPR040450">
    <property type="entry name" value="TFIIF_beta_HTH"/>
</dbReference>
<dbReference type="Gene3D" id="1.10.10.10">
    <property type="entry name" value="Winged helix-like DNA-binding domain superfamily/Winged helix DNA-binding domain"/>
    <property type="match status" value="1"/>
</dbReference>
<evidence type="ECO:0000256" key="8">
    <source>
        <dbReference type="ARBA" id="ARBA00081473"/>
    </source>
</evidence>
<feature type="region of interest" description="Disordered" evidence="10">
    <location>
        <begin position="1"/>
        <end position="30"/>
    </location>
</feature>
<dbReference type="GO" id="GO:0005674">
    <property type="term" value="C:transcription factor TFIIF complex"/>
    <property type="evidence" value="ECO:0007669"/>
    <property type="project" value="InterPro"/>
</dbReference>
<evidence type="ECO:0000256" key="7">
    <source>
        <dbReference type="ARBA" id="ARBA00023242"/>
    </source>
</evidence>
<dbReference type="InterPro" id="IPR040504">
    <property type="entry name" value="TFIIF_beta_N"/>
</dbReference>
<reference evidence="13" key="1">
    <citation type="submission" date="2021-01" db="EMBL/GenBank/DDBJ databases">
        <authorList>
            <person name="Kaushik A."/>
        </authorList>
    </citation>
    <scope>NUCLEOTIDE SEQUENCE</scope>
    <source>
        <strain evidence="13">AG4-RS23</strain>
    </source>
</reference>
<protein>
    <recommendedName>
        <fullName evidence="3">Transcription initiation factor IIF subunit beta</fullName>
    </recommendedName>
    <alternativeName>
        <fullName evidence="9">TFIIF medium subunit</fullName>
    </alternativeName>
    <alternativeName>
        <fullName evidence="8">TFIIF-beta</fullName>
    </alternativeName>
</protein>
<evidence type="ECO:0000256" key="6">
    <source>
        <dbReference type="ARBA" id="ARBA00023163"/>
    </source>
</evidence>
<dbReference type="InterPro" id="IPR003196">
    <property type="entry name" value="TFIIF_beta"/>
</dbReference>
<comment type="similarity">
    <text evidence="2">Belongs to the TFIIF beta subunit family.</text>
</comment>
<evidence type="ECO:0000259" key="11">
    <source>
        <dbReference type="Pfam" id="PF02270"/>
    </source>
</evidence>
<feature type="compositionally biased region" description="Basic and acidic residues" evidence="10">
    <location>
        <begin position="1"/>
        <end position="14"/>
    </location>
</feature>
<keyword evidence="7" id="KW-0539">Nucleus</keyword>
<evidence type="ECO:0000256" key="9">
    <source>
        <dbReference type="ARBA" id="ARBA00081863"/>
    </source>
</evidence>
<keyword evidence="4" id="KW-0805">Transcription regulation</keyword>
<organism evidence="13 14">
    <name type="scientific">Rhizoctonia solani</name>
    <dbReference type="NCBI Taxonomy" id="456999"/>
    <lineage>
        <taxon>Eukaryota</taxon>
        <taxon>Fungi</taxon>
        <taxon>Dikarya</taxon>
        <taxon>Basidiomycota</taxon>
        <taxon>Agaricomycotina</taxon>
        <taxon>Agaricomycetes</taxon>
        <taxon>Cantharellales</taxon>
        <taxon>Ceratobasidiaceae</taxon>
        <taxon>Rhizoctonia</taxon>
    </lineage>
</organism>
<keyword evidence="6" id="KW-0804">Transcription</keyword>
<proteinExistence type="inferred from homology"/>
<feature type="compositionally biased region" description="Acidic residues" evidence="10">
    <location>
        <begin position="287"/>
        <end position="304"/>
    </location>
</feature>
<feature type="domain" description="TFIIF beta subunit N-terminal" evidence="12">
    <location>
        <begin position="38"/>
        <end position="142"/>
    </location>
</feature>
<dbReference type="EMBL" id="CAJMWY010000274">
    <property type="protein sequence ID" value="CAE6425166.1"/>
    <property type="molecule type" value="Genomic_DNA"/>
</dbReference>
<dbReference type="Proteomes" id="UP000663861">
    <property type="component" value="Unassembled WGS sequence"/>
</dbReference>
<dbReference type="FunFam" id="1.10.10.10:FF:000035">
    <property type="entry name" value="General transcription factor IIF subunit 2"/>
    <property type="match status" value="1"/>
</dbReference>
<evidence type="ECO:0000313" key="14">
    <source>
        <dbReference type="Proteomes" id="UP000663861"/>
    </source>
</evidence>
<dbReference type="GO" id="GO:0006367">
    <property type="term" value="P:transcription initiation at RNA polymerase II promoter"/>
    <property type="evidence" value="ECO:0007669"/>
    <property type="project" value="InterPro"/>
</dbReference>